<feature type="compositionally biased region" description="Low complexity" evidence="1">
    <location>
        <begin position="61"/>
        <end position="77"/>
    </location>
</feature>
<feature type="compositionally biased region" description="Polar residues" evidence="1">
    <location>
        <begin position="172"/>
        <end position="183"/>
    </location>
</feature>
<feature type="compositionally biased region" description="Polar residues" evidence="1">
    <location>
        <begin position="617"/>
        <end position="628"/>
    </location>
</feature>
<feature type="compositionally biased region" description="Polar residues" evidence="1">
    <location>
        <begin position="78"/>
        <end position="87"/>
    </location>
</feature>
<feature type="compositionally biased region" description="Polar residues" evidence="1">
    <location>
        <begin position="153"/>
        <end position="164"/>
    </location>
</feature>
<feature type="region of interest" description="Disordered" evidence="1">
    <location>
        <begin position="228"/>
        <end position="257"/>
    </location>
</feature>
<name>A0A9P5N0W6_9AGAM</name>
<keyword evidence="3" id="KW-1185">Reference proteome</keyword>
<accession>A0A9P5N0W6</accession>
<dbReference type="Proteomes" id="UP000759537">
    <property type="component" value="Unassembled WGS sequence"/>
</dbReference>
<dbReference type="AlphaFoldDB" id="A0A9P5N0W6"/>
<reference evidence="2" key="1">
    <citation type="submission" date="2019-10" db="EMBL/GenBank/DDBJ databases">
        <authorList>
            <consortium name="DOE Joint Genome Institute"/>
            <person name="Kuo A."/>
            <person name="Miyauchi S."/>
            <person name="Kiss E."/>
            <person name="Drula E."/>
            <person name="Kohler A."/>
            <person name="Sanchez-Garcia M."/>
            <person name="Andreopoulos B."/>
            <person name="Barry K.W."/>
            <person name="Bonito G."/>
            <person name="Buee M."/>
            <person name="Carver A."/>
            <person name="Chen C."/>
            <person name="Cichocki N."/>
            <person name="Clum A."/>
            <person name="Culley D."/>
            <person name="Crous P.W."/>
            <person name="Fauchery L."/>
            <person name="Girlanda M."/>
            <person name="Hayes R."/>
            <person name="Keri Z."/>
            <person name="LaButti K."/>
            <person name="Lipzen A."/>
            <person name="Lombard V."/>
            <person name="Magnuson J."/>
            <person name="Maillard F."/>
            <person name="Morin E."/>
            <person name="Murat C."/>
            <person name="Nolan M."/>
            <person name="Ohm R."/>
            <person name="Pangilinan J."/>
            <person name="Pereira M."/>
            <person name="Perotto S."/>
            <person name="Peter M."/>
            <person name="Riley R."/>
            <person name="Sitrit Y."/>
            <person name="Stielow B."/>
            <person name="Szollosi G."/>
            <person name="Zifcakova L."/>
            <person name="Stursova M."/>
            <person name="Spatafora J.W."/>
            <person name="Tedersoo L."/>
            <person name="Vaario L.-M."/>
            <person name="Yamada A."/>
            <person name="Yan M."/>
            <person name="Wang P."/>
            <person name="Xu J."/>
            <person name="Bruns T."/>
            <person name="Baldrian P."/>
            <person name="Vilgalys R."/>
            <person name="Henrissat B."/>
            <person name="Grigoriev I.V."/>
            <person name="Hibbett D."/>
            <person name="Nagy L.G."/>
            <person name="Martin F.M."/>
        </authorList>
    </citation>
    <scope>NUCLEOTIDE SEQUENCE</scope>
    <source>
        <strain evidence="2">Prilba</strain>
    </source>
</reference>
<feature type="region of interest" description="Disordered" evidence="1">
    <location>
        <begin position="582"/>
        <end position="644"/>
    </location>
</feature>
<feature type="region of interest" description="Disordered" evidence="1">
    <location>
        <begin position="105"/>
        <end position="132"/>
    </location>
</feature>
<protein>
    <submittedName>
        <fullName evidence="2">Uncharacterized protein</fullName>
    </submittedName>
</protein>
<feature type="region of interest" description="Disordered" evidence="1">
    <location>
        <begin position="524"/>
        <end position="544"/>
    </location>
</feature>
<organism evidence="2 3">
    <name type="scientific">Russula ochroleuca</name>
    <dbReference type="NCBI Taxonomy" id="152965"/>
    <lineage>
        <taxon>Eukaryota</taxon>
        <taxon>Fungi</taxon>
        <taxon>Dikarya</taxon>
        <taxon>Basidiomycota</taxon>
        <taxon>Agaricomycotina</taxon>
        <taxon>Agaricomycetes</taxon>
        <taxon>Russulales</taxon>
        <taxon>Russulaceae</taxon>
        <taxon>Russula</taxon>
    </lineage>
</organism>
<dbReference type="OrthoDB" id="2591449at2759"/>
<evidence type="ECO:0000256" key="1">
    <source>
        <dbReference type="SAM" id="MobiDB-lite"/>
    </source>
</evidence>
<gene>
    <name evidence="2" type="ORF">DFH94DRAFT_722731</name>
</gene>
<dbReference type="EMBL" id="WHVB01000004">
    <property type="protein sequence ID" value="KAF8483565.1"/>
    <property type="molecule type" value="Genomic_DNA"/>
</dbReference>
<evidence type="ECO:0000313" key="2">
    <source>
        <dbReference type="EMBL" id="KAF8483565.1"/>
    </source>
</evidence>
<feature type="compositionally biased region" description="Low complexity" evidence="1">
    <location>
        <begin position="391"/>
        <end position="416"/>
    </location>
</feature>
<comment type="caution">
    <text evidence="2">The sequence shown here is derived from an EMBL/GenBank/DDBJ whole genome shotgun (WGS) entry which is preliminary data.</text>
</comment>
<feature type="region of interest" description="Disordered" evidence="1">
    <location>
        <begin position="379"/>
        <end position="455"/>
    </location>
</feature>
<reference evidence="2" key="2">
    <citation type="journal article" date="2020" name="Nat. Commun.">
        <title>Large-scale genome sequencing of mycorrhizal fungi provides insights into the early evolution of symbiotic traits.</title>
        <authorList>
            <person name="Miyauchi S."/>
            <person name="Kiss E."/>
            <person name="Kuo A."/>
            <person name="Drula E."/>
            <person name="Kohler A."/>
            <person name="Sanchez-Garcia M."/>
            <person name="Morin E."/>
            <person name="Andreopoulos B."/>
            <person name="Barry K.W."/>
            <person name="Bonito G."/>
            <person name="Buee M."/>
            <person name="Carver A."/>
            <person name="Chen C."/>
            <person name="Cichocki N."/>
            <person name="Clum A."/>
            <person name="Culley D."/>
            <person name="Crous P.W."/>
            <person name="Fauchery L."/>
            <person name="Girlanda M."/>
            <person name="Hayes R.D."/>
            <person name="Keri Z."/>
            <person name="LaButti K."/>
            <person name="Lipzen A."/>
            <person name="Lombard V."/>
            <person name="Magnuson J."/>
            <person name="Maillard F."/>
            <person name="Murat C."/>
            <person name="Nolan M."/>
            <person name="Ohm R.A."/>
            <person name="Pangilinan J."/>
            <person name="Pereira M.F."/>
            <person name="Perotto S."/>
            <person name="Peter M."/>
            <person name="Pfister S."/>
            <person name="Riley R."/>
            <person name="Sitrit Y."/>
            <person name="Stielow J.B."/>
            <person name="Szollosi G."/>
            <person name="Zifcakova L."/>
            <person name="Stursova M."/>
            <person name="Spatafora J.W."/>
            <person name="Tedersoo L."/>
            <person name="Vaario L.M."/>
            <person name="Yamada A."/>
            <person name="Yan M."/>
            <person name="Wang P."/>
            <person name="Xu J."/>
            <person name="Bruns T."/>
            <person name="Baldrian P."/>
            <person name="Vilgalys R."/>
            <person name="Dunand C."/>
            <person name="Henrissat B."/>
            <person name="Grigoriev I.V."/>
            <person name="Hibbett D."/>
            <person name="Nagy L.G."/>
            <person name="Martin F.M."/>
        </authorList>
    </citation>
    <scope>NUCLEOTIDE SEQUENCE</scope>
    <source>
        <strain evidence="2">Prilba</strain>
    </source>
</reference>
<feature type="region of interest" description="Disordered" evidence="1">
    <location>
        <begin position="153"/>
        <end position="183"/>
    </location>
</feature>
<feature type="region of interest" description="Disordered" evidence="1">
    <location>
        <begin position="51"/>
        <end position="92"/>
    </location>
</feature>
<evidence type="ECO:0000313" key="3">
    <source>
        <dbReference type="Proteomes" id="UP000759537"/>
    </source>
</evidence>
<proteinExistence type="predicted"/>
<sequence length="644" mass="69243">MDLSATQVYPSGNLLHRRGSVSASDPFGIHAEQNLSDERALRSRLTIVRVLPQDHQDGHRLGSSSSGSPDSHHASWSPTSSPSQLRTGQPRRLSFASSSFAHESLLPVAPNSPPSYTNRKRRSSTSSYAQRMSLTPDQLCDLARLSTQSSHFVNSEVTETSSLPRSPVHSPGHSSSTSQTTANFLPLPDGQFLPFLDRPTEVSDFISTSPTNRLMALLEQAFPVHLRRQRTRTEDPQSPPGASGQTCGPYSHPPPKRSYRDTHPLAWSYDMLLDWMLTVPRSEADDVTWVYAIRACVMAHTEQICATLLAALGVPMEGGADLDVVSLPVGVPDADLVLPELFTSFAGGPLTQLPTLPEAPSNENEDAFQLEILPVTSETTDLLDKPDAQQRSRSGSTSSWSPSSRSSSRLSTTMESIGESDHEQDVEIGAENVPFESESHVSEEHPPGEVTARAGSPIGATTAKASEPAPLSAMAGQWENNGGQFANDDLDDDHWRMPWVQVENCHGLSISTCARLAADPSLPSSVPHSAMPHAVASPVRPKQRRNTVEVSHVLSGAPGYEGFTWRPGGPLFPMSFTGATGGGEGLNTGMEKGGNLDSFATSNPVLKPRSRSRTKRASPTSGSRSKPNVKSPLTPPNSPVAFIL</sequence>
<feature type="compositionally biased region" description="Basic and acidic residues" evidence="1">
    <location>
        <begin position="437"/>
        <end position="447"/>
    </location>
</feature>